<dbReference type="InterPro" id="IPR001087">
    <property type="entry name" value="GDSL"/>
</dbReference>
<proteinExistence type="predicted"/>
<dbReference type="SUPFAM" id="SSF52266">
    <property type="entry name" value="SGNH hydrolase"/>
    <property type="match status" value="1"/>
</dbReference>
<dbReference type="PANTHER" id="PTHR14209:SF19">
    <property type="entry name" value="ISOAMYL ACETATE-HYDROLYZING ESTERASE 1 HOMOLOG"/>
    <property type="match status" value="1"/>
</dbReference>
<name>A0A1Y2CY71_9FUNG</name>
<dbReference type="PANTHER" id="PTHR14209">
    <property type="entry name" value="ISOAMYL ACETATE-HYDROLYZING ESTERASE 1"/>
    <property type="match status" value="1"/>
</dbReference>
<evidence type="ECO:0000313" key="2">
    <source>
        <dbReference type="Proteomes" id="UP000193642"/>
    </source>
</evidence>
<dbReference type="STRING" id="329046.A0A1Y2CY71"/>
<comment type="caution">
    <text evidence="1">The sequence shown here is derived from an EMBL/GenBank/DDBJ whole genome shotgun (WGS) entry which is preliminary data.</text>
</comment>
<evidence type="ECO:0008006" key="3">
    <source>
        <dbReference type="Google" id="ProtNLM"/>
    </source>
</evidence>
<gene>
    <name evidence="1" type="ORF">BCR33DRAFT_404580</name>
</gene>
<dbReference type="Pfam" id="PF00657">
    <property type="entry name" value="Lipase_GDSL"/>
    <property type="match status" value="1"/>
</dbReference>
<dbReference type="GO" id="GO:0016788">
    <property type="term" value="F:hydrolase activity, acting on ester bonds"/>
    <property type="evidence" value="ECO:0007669"/>
    <property type="project" value="InterPro"/>
</dbReference>
<dbReference type="Gene3D" id="3.40.50.1110">
    <property type="entry name" value="SGNH hydrolase"/>
    <property type="match status" value="2"/>
</dbReference>
<dbReference type="OrthoDB" id="671439at2759"/>
<accession>A0A1Y2CY71</accession>
<sequence length="220" mass="25372">MFSDILASIATEAHTQPALTTIFLGANDAAWDATGKNNVPLTEYKQNLRAFVQHYKTMYPRGKLLLITPPPPVYQGEYEGLERVGVAPVFEEGKMRALPVSGGGGWGEDLKGENWRGMFRDKPRMELLYLRPWDRKQEITRLYRDAVIEIGEENTLDSRIGVMDTWEMMFGATWNGTVFYDRDTADQYYYDGLHFNADGDFYMYLEVVRCVRRLWPLLGF</sequence>
<dbReference type="AlphaFoldDB" id="A0A1Y2CY71"/>
<dbReference type="EMBL" id="MCGO01000004">
    <property type="protein sequence ID" value="ORY51982.1"/>
    <property type="molecule type" value="Genomic_DNA"/>
</dbReference>
<dbReference type="InterPro" id="IPR036514">
    <property type="entry name" value="SGNH_hydro_sf"/>
</dbReference>
<reference evidence="1 2" key="1">
    <citation type="submission" date="2016-07" db="EMBL/GenBank/DDBJ databases">
        <title>Pervasive Adenine N6-methylation of Active Genes in Fungi.</title>
        <authorList>
            <consortium name="DOE Joint Genome Institute"/>
            <person name="Mondo S.J."/>
            <person name="Dannebaum R.O."/>
            <person name="Kuo R.C."/>
            <person name="Labutti K."/>
            <person name="Haridas S."/>
            <person name="Kuo A."/>
            <person name="Salamov A."/>
            <person name="Ahrendt S.R."/>
            <person name="Lipzen A."/>
            <person name="Sullivan W."/>
            <person name="Andreopoulos W.B."/>
            <person name="Clum A."/>
            <person name="Lindquist E."/>
            <person name="Daum C."/>
            <person name="Ramamoorthy G.K."/>
            <person name="Gryganskyi A."/>
            <person name="Culley D."/>
            <person name="Magnuson J.K."/>
            <person name="James T.Y."/>
            <person name="O'Malley M.A."/>
            <person name="Stajich J.E."/>
            <person name="Spatafora J.W."/>
            <person name="Visel A."/>
            <person name="Grigoriev I.V."/>
        </authorList>
    </citation>
    <scope>NUCLEOTIDE SEQUENCE [LARGE SCALE GENOMIC DNA]</scope>
    <source>
        <strain evidence="1 2">JEL800</strain>
    </source>
</reference>
<protein>
    <recommendedName>
        <fullName evidence="3">SGNH hydrolase-type esterase domain-containing protein</fullName>
    </recommendedName>
</protein>
<organism evidence="1 2">
    <name type="scientific">Rhizoclosmatium globosum</name>
    <dbReference type="NCBI Taxonomy" id="329046"/>
    <lineage>
        <taxon>Eukaryota</taxon>
        <taxon>Fungi</taxon>
        <taxon>Fungi incertae sedis</taxon>
        <taxon>Chytridiomycota</taxon>
        <taxon>Chytridiomycota incertae sedis</taxon>
        <taxon>Chytridiomycetes</taxon>
        <taxon>Chytridiales</taxon>
        <taxon>Chytriomycetaceae</taxon>
        <taxon>Rhizoclosmatium</taxon>
    </lineage>
</organism>
<dbReference type="InterPro" id="IPR045136">
    <property type="entry name" value="Iah1-like"/>
</dbReference>
<evidence type="ECO:0000313" key="1">
    <source>
        <dbReference type="EMBL" id="ORY51982.1"/>
    </source>
</evidence>
<dbReference type="Proteomes" id="UP000193642">
    <property type="component" value="Unassembled WGS sequence"/>
</dbReference>
<keyword evidence="2" id="KW-1185">Reference proteome</keyword>